<gene>
    <name evidence="10" type="ORF">rosag_03560</name>
</gene>
<evidence type="ECO:0000256" key="6">
    <source>
        <dbReference type="ARBA" id="ARBA00038076"/>
    </source>
</evidence>
<keyword evidence="11" id="KW-1185">Reference proteome</keyword>
<feature type="transmembrane region" description="Helical" evidence="7">
    <location>
        <begin position="98"/>
        <end position="122"/>
    </location>
</feature>
<organism evidence="10 11">
    <name type="scientific">Roseisolibacter agri</name>
    <dbReference type="NCBI Taxonomy" id="2014610"/>
    <lineage>
        <taxon>Bacteria</taxon>
        <taxon>Pseudomonadati</taxon>
        <taxon>Gemmatimonadota</taxon>
        <taxon>Gemmatimonadia</taxon>
        <taxon>Gemmatimonadales</taxon>
        <taxon>Gemmatimonadaceae</taxon>
        <taxon>Roseisolibacter</taxon>
    </lineage>
</organism>
<dbReference type="PANTHER" id="PTHR30572">
    <property type="entry name" value="MEMBRANE COMPONENT OF TRANSPORTER-RELATED"/>
    <property type="match status" value="1"/>
</dbReference>
<dbReference type="GO" id="GO:0005886">
    <property type="term" value="C:plasma membrane"/>
    <property type="evidence" value="ECO:0007669"/>
    <property type="project" value="UniProtKB-SubCell"/>
</dbReference>
<comment type="caution">
    <text evidence="10">The sequence shown here is derived from an EMBL/GenBank/DDBJ whole genome shotgun (WGS) entry which is preliminary data.</text>
</comment>
<feature type="transmembrane region" description="Helical" evidence="7">
    <location>
        <begin position="360"/>
        <end position="381"/>
    </location>
</feature>
<dbReference type="InterPro" id="IPR047928">
    <property type="entry name" value="Perm_prefix_1"/>
</dbReference>
<accession>A0AA37QDP0</accession>
<feature type="domain" description="MacB-like periplasmic core" evidence="9">
    <location>
        <begin position="103"/>
        <end position="314"/>
    </location>
</feature>
<evidence type="ECO:0000256" key="7">
    <source>
        <dbReference type="SAM" id="Phobius"/>
    </source>
</evidence>
<feature type="transmembrane region" description="Helical" evidence="7">
    <location>
        <begin position="402"/>
        <end position="428"/>
    </location>
</feature>
<keyword evidence="4 7" id="KW-1133">Transmembrane helix</keyword>
<name>A0AA37QDP0_9BACT</name>
<evidence type="ECO:0000313" key="11">
    <source>
        <dbReference type="Proteomes" id="UP001161325"/>
    </source>
</evidence>
<dbReference type="EMBL" id="BRXS01000001">
    <property type="protein sequence ID" value="GLC23843.1"/>
    <property type="molecule type" value="Genomic_DNA"/>
</dbReference>
<dbReference type="Proteomes" id="UP001161325">
    <property type="component" value="Unassembled WGS sequence"/>
</dbReference>
<comment type="similarity">
    <text evidence="6">Belongs to the ABC-4 integral membrane protein family.</text>
</comment>
<feature type="transmembrane region" description="Helical" evidence="7">
    <location>
        <begin position="853"/>
        <end position="872"/>
    </location>
</feature>
<keyword evidence="2" id="KW-1003">Cell membrane</keyword>
<dbReference type="InterPro" id="IPR025857">
    <property type="entry name" value="MacB_PCD"/>
</dbReference>
<evidence type="ECO:0000256" key="4">
    <source>
        <dbReference type="ARBA" id="ARBA00022989"/>
    </source>
</evidence>
<dbReference type="Pfam" id="PF02687">
    <property type="entry name" value="FtsX"/>
    <property type="match status" value="2"/>
</dbReference>
<sequence length="918" mass="96673">MLHSIMARTRSLWSGLRRRRDFEAEMAEEFGHHLELRTADLVRSGVAPAEAARRARVEFGRIANHQEDARAARGLAPFDSLRVSWLDVKLGARMLKKYPGLSIVSVIGMSVAIAVGAGYVGAINAFMDPTLPLPEGDRIVAIQNADVANPGDERQTLRDLAAWRTQLRTVREIGAFASAGRNLVLPGQGVERVKLARMTASGFGLTRTAPLMGRTLLEADEREGAAPVVVIGEDEWRRVFDADPAIVGRPVRLGNEVHTVVGVMPAGFGFPFAHKYWVPLQQRVADVETGGGGNVFVFGRLAAGATLDEAQAELSVVGARMATTFPATHQHLRPQVMPYTFPLMGISDPSAVMAARTLQASVALLLVLVAANVAILVYARVATRTSEIAMRSALGASRRRIITQLFVEAFVLSSIAAVIGLSITAAAFRQLSRLHGGPGSDVTVPFWFDLSLTPGLIAYAAGLAILAGMIVGVIPALKVTGRRAQTGLQQLTTRGASQQLGRLWTALIVVQVAIAVAVLPSAIGIAGDSVRKGATEPGYDAAALLGARVFMDRDATLPVPGGDTSAVAILPRFRDRTAELLRRLEAEPAVAGVTFTTNIPGRENQARIEVEGAPRMSDGAEGPGGANDPWVRTSNVGANFFGVYGVPTVAGRTFTEADAHEGATAVVVDQVFADRRLAGGPVLGRRVRVLTPKEGGAEGELVAGPWLEVVGVVPDFSLEVGLGGEEDPAMYFPMSVAQATGPLHVAVRTRGSSPAAFGGRLRQVALAVDANLQLEEVSAASDFEYHERRSMLYLAIGVVAVTGSVLLLSATGIYAMMSFTVTRRRREIGIRAALGANPRRILAGVFARASTQLGVGVAAGLGLAVVVARAIGTGVMEGAGVLLLPGVAVLMIAVGLLATLGPARRGLAVQPTEALRDE</sequence>
<feature type="domain" description="MacB-like periplasmic core" evidence="9">
    <location>
        <begin position="505"/>
        <end position="763"/>
    </location>
</feature>
<dbReference type="Pfam" id="PF12704">
    <property type="entry name" value="MacB_PCD"/>
    <property type="match status" value="2"/>
</dbReference>
<dbReference type="NCBIfam" id="NF038403">
    <property type="entry name" value="perm_prefix_1"/>
    <property type="match status" value="1"/>
</dbReference>
<dbReference type="RefSeq" id="WP_284348287.1">
    <property type="nucleotide sequence ID" value="NZ_BRXS01000001.1"/>
</dbReference>
<evidence type="ECO:0000259" key="8">
    <source>
        <dbReference type="Pfam" id="PF02687"/>
    </source>
</evidence>
<feature type="domain" description="ABC3 transporter permease C-terminal" evidence="8">
    <location>
        <begin position="802"/>
        <end position="904"/>
    </location>
</feature>
<feature type="transmembrane region" description="Helical" evidence="7">
    <location>
        <begin position="791"/>
        <end position="816"/>
    </location>
</feature>
<dbReference type="GO" id="GO:0022857">
    <property type="term" value="F:transmembrane transporter activity"/>
    <property type="evidence" value="ECO:0007669"/>
    <property type="project" value="TreeGrafter"/>
</dbReference>
<feature type="transmembrane region" description="Helical" evidence="7">
    <location>
        <begin position="878"/>
        <end position="900"/>
    </location>
</feature>
<comment type="subcellular location">
    <subcellularLocation>
        <location evidence="1">Cell membrane</location>
        <topology evidence="1">Multi-pass membrane protein</topology>
    </subcellularLocation>
</comment>
<feature type="domain" description="ABC3 transporter permease C-terminal" evidence="8">
    <location>
        <begin position="362"/>
        <end position="480"/>
    </location>
</feature>
<evidence type="ECO:0000256" key="2">
    <source>
        <dbReference type="ARBA" id="ARBA00022475"/>
    </source>
</evidence>
<evidence type="ECO:0000256" key="1">
    <source>
        <dbReference type="ARBA" id="ARBA00004651"/>
    </source>
</evidence>
<evidence type="ECO:0008006" key="12">
    <source>
        <dbReference type="Google" id="ProtNLM"/>
    </source>
</evidence>
<dbReference type="InterPro" id="IPR003838">
    <property type="entry name" value="ABC3_permease_C"/>
</dbReference>
<feature type="transmembrane region" description="Helical" evidence="7">
    <location>
        <begin position="456"/>
        <end position="479"/>
    </location>
</feature>
<evidence type="ECO:0000256" key="5">
    <source>
        <dbReference type="ARBA" id="ARBA00023136"/>
    </source>
</evidence>
<dbReference type="PANTHER" id="PTHR30572:SF4">
    <property type="entry name" value="ABC TRANSPORTER PERMEASE YTRF"/>
    <property type="match status" value="1"/>
</dbReference>
<feature type="transmembrane region" description="Helical" evidence="7">
    <location>
        <begin position="500"/>
        <end position="523"/>
    </location>
</feature>
<evidence type="ECO:0000256" key="3">
    <source>
        <dbReference type="ARBA" id="ARBA00022692"/>
    </source>
</evidence>
<dbReference type="AlphaFoldDB" id="A0AA37QDP0"/>
<keyword evidence="3 7" id="KW-0812">Transmembrane</keyword>
<dbReference type="InterPro" id="IPR050250">
    <property type="entry name" value="Macrolide_Exporter_MacB"/>
</dbReference>
<proteinExistence type="inferred from homology"/>
<keyword evidence="5 7" id="KW-0472">Membrane</keyword>
<reference evidence="10" key="1">
    <citation type="submission" date="2022-08" db="EMBL/GenBank/DDBJ databases">
        <title>Draft genome sequencing of Roseisolibacter agri AW1220.</title>
        <authorList>
            <person name="Tobiishi Y."/>
            <person name="Tonouchi A."/>
        </authorList>
    </citation>
    <scope>NUCLEOTIDE SEQUENCE</scope>
    <source>
        <strain evidence="10">AW1220</strain>
    </source>
</reference>
<evidence type="ECO:0000313" key="10">
    <source>
        <dbReference type="EMBL" id="GLC23843.1"/>
    </source>
</evidence>
<evidence type="ECO:0000259" key="9">
    <source>
        <dbReference type="Pfam" id="PF12704"/>
    </source>
</evidence>
<protein>
    <recommendedName>
        <fullName evidence="12">Macrolide export ATP-binding/permease protein MacB</fullName>
    </recommendedName>
</protein>